<feature type="transmembrane region" description="Helical" evidence="1">
    <location>
        <begin position="35"/>
        <end position="57"/>
    </location>
</feature>
<dbReference type="OrthoDB" id="10538805at2759"/>
<evidence type="ECO:0000256" key="1">
    <source>
        <dbReference type="SAM" id="Phobius"/>
    </source>
</evidence>
<keyword evidence="3" id="KW-1185">Reference proteome</keyword>
<sequence>MKVNGSASGVALSSGSNYLFASILGVALLGERKGIVWFLGLGFILLGSYLLATVQVIKSDPKDIDPKERKVK</sequence>
<keyword evidence="1" id="KW-1133">Transmembrane helix</keyword>
<accession>A0A9W7CE12</accession>
<dbReference type="EMBL" id="BRXZ01000058">
    <property type="protein sequence ID" value="GMI04048.1"/>
    <property type="molecule type" value="Genomic_DNA"/>
</dbReference>
<dbReference type="SUPFAM" id="SSF103481">
    <property type="entry name" value="Multidrug resistance efflux transporter EmrE"/>
    <property type="match status" value="1"/>
</dbReference>
<protein>
    <submittedName>
        <fullName evidence="2">Uncharacterized protein</fullName>
    </submittedName>
</protein>
<dbReference type="Proteomes" id="UP001165082">
    <property type="component" value="Unassembled WGS sequence"/>
</dbReference>
<evidence type="ECO:0000313" key="2">
    <source>
        <dbReference type="EMBL" id="GMI04048.1"/>
    </source>
</evidence>
<organism evidence="2 3">
    <name type="scientific">Triparma retinervis</name>
    <dbReference type="NCBI Taxonomy" id="2557542"/>
    <lineage>
        <taxon>Eukaryota</taxon>
        <taxon>Sar</taxon>
        <taxon>Stramenopiles</taxon>
        <taxon>Ochrophyta</taxon>
        <taxon>Bolidophyceae</taxon>
        <taxon>Parmales</taxon>
        <taxon>Triparmaceae</taxon>
        <taxon>Triparma</taxon>
    </lineage>
</organism>
<reference evidence="2" key="1">
    <citation type="submission" date="2022-07" db="EMBL/GenBank/DDBJ databases">
        <title>Genome analysis of Parmales, a sister group of diatoms, reveals the evolutionary specialization of diatoms from phago-mixotrophs to photoautotrophs.</title>
        <authorList>
            <person name="Ban H."/>
            <person name="Sato S."/>
            <person name="Yoshikawa S."/>
            <person name="Kazumasa Y."/>
            <person name="Nakamura Y."/>
            <person name="Ichinomiya M."/>
            <person name="Saitoh K."/>
            <person name="Sato N."/>
            <person name="Blanc-Mathieu R."/>
            <person name="Endo H."/>
            <person name="Kuwata A."/>
            <person name="Ogata H."/>
        </authorList>
    </citation>
    <scope>NUCLEOTIDE SEQUENCE</scope>
</reference>
<feature type="transmembrane region" description="Helical" evidence="1">
    <location>
        <begin position="7"/>
        <end position="29"/>
    </location>
</feature>
<evidence type="ECO:0000313" key="3">
    <source>
        <dbReference type="Proteomes" id="UP001165082"/>
    </source>
</evidence>
<dbReference type="AlphaFoldDB" id="A0A9W7CE12"/>
<comment type="caution">
    <text evidence="2">The sequence shown here is derived from an EMBL/GenBank/DDBJ whole genome shotgun (WGS) entry which is preliminary data.</text>
</comment>
<name>A0A9W7CE12_9STRA</name>
<gene>
    <name evidence="2" type="ORF">TrRE_jg5443</name>
</gene>
<proteinExistence type="predicted"/>
<keyword evidence="1" id="KW-0812">Transmembrane</keyword>
<keyword evidence="1" id="KW-0472">Membrane</keyword>
<dbReference type="InterPro" id="IPR037185">
    <property type="entry name" value="EmrE-like"/>
</dbReference>